<dbReference type="UniPathway" id="UPA00070">
    <property type="reaction ID" value="UER00115"/>
</dbReference>
<comment type="catalytic activity">
    <reaction evidence="7 8">
        <text>hydrogencarbonate + L-glutamine + 2 ATP + H2O = carbamoyl phosphate + L-glutamate + 2 ADP + phosphate + 2 H(+)</text>
        <dbReference type="Rhea" id="RHEA:18633"/>
        <dbReference type="ChEBI" id="CHEBI:15377"/>
        <dbReference type="ChEBI" id="CHEBI:15378"/>
        <dbReference type="ChEBI" id="CHEBI:17544"/>
        <dbReference type="ChEBI" id="CHEBI:29985"/>
        <dbReference type="ChEBI" id="CHEBI:30616"/>
        <dbReference type="ChEBI" id="CHEBI:43474"/>
        <dbReference type="ChEBI" id="CHEBI:58228"/>
        <dbReference type="ChEBI" id="CHEBI:58359"/>
        <dbReference type="ChEBI" id="CHEBI:456216"/>
        <dbReference type="EC" id="6.3.5.5"/>
    </reaction>
</comment>
<feature type="domain" description="Carbamoyl-phosphate synthase small subunit N-terminal" evidence="9">
    <location>
        <begin position="15"/>
        <end position="145"/>
    </location>
</feature>
<dbReference type="SMART" id="SM01097">
    <property type="entry name" value="CPSase_sm_chain"/>
    <property type="match status" value="1"/>
</dbReference>
<dbReference type="CDD" id="cd01744">
    <property type="entry name" value="GATase1_CPSase"/>
    <property type="match status" value="1"/>
</dbReference>
<dbReference type="UniPathway" id="UPA00068">
    <property type="reaction ID" value="UER00171"/>
</dbReference>
<dbReference type="GO" id="GO:0005524">
    <property type="term" value="F:ATP binding"/>
    <property type="evidence" value="ECO:0007669"/>
    <property type="project" value="UniProtKB-UniRule"/>
</dbReference>
<proteinExistence type="inferred from homology"/>
<dbReference type="Proteomes" id="UP000598633">
    <property type="component" value="Unassembled WGS sequence"/>
</dbReference>
<gene>
    <name evidence="8 10" type="primary">carA</name>
    <name evidence="10" type="ORF">IFJ97_06875</name>
</gene>
<dbReference type="Gene3D" id="3.50.30.20">
    <property type="entry name" value="Carbamoyl-phosphate synthase small subunit, N-terminal domain"/>
    <property type="match status" value="1"/>
</dbReference>
<dbReference type="InterPro" id="IPR050472">
    <property type="entry name" value="Anth_synth/Amidotransfase"/>
</dbReference>
<dbReference type="PRINTS" id="PR00097">
    <property type="entry name" value="ANTSNTHASEII"/>
</dbReference>
<feature type="active site" evidence="8">
    <location>
        <position position="364"/>
    </location>
</feature>
<dbReference type="Pfam" id="PF00117">
    <property type="entry name" value="GATase"/>
    <property type="match status" value="1"/>
</dbReference>
<feature type="binding site" evidence="8">
    <location>
        <position position="251"/>
    </location>
    <ligand>
        <name>L-glutamine</name>
        <dbReference type="ChEBI" id="CHEBI:58359"/>
    </ligand>
</feature>
<dbReference type="NCBIfam" id="TIGR01368">
    <property type="entry name" value="CPSaseIIsmall"/>
    <property type="match status" value="1"/>
</dbReference>
<comment type="caution">
    <text evidence="10">The sequence shown here is derived from an EMBL/GenBank/DDBJ whole genome shotgun (WGS) entry which is preliminary data.</text>
</comment>
<feature type="active site" evidence="8">
    <location>
        <position position="362"/>
    </location>
</feature>
<keyword evidence="8" id="KW-0028">Amino-acid biosynthesis</keyword>
<comment type="function">
    <text evidence="8">Small subunit of the glutamine-dependent carbamoyl phosphate synthetase (CPSase). CPSase catalyzes the formation of carbamoyl phosphate from the ammonia moiety of glutamine, carbonate, and phosphate donated by ATP, constituting the first step of 2 biosynthetic pathways, one leading to arginine and/or urea and the other to pyrimidine nucleotides. The small subunit (glutamine amidotransferase) binds and cleaves glutamine to supply the large subunit with the substrate ammonia.</text>
</comment>
<evidence type="ECO:0000256" key="8">
    <source>
        <dbReference type="HAMAP-Rule" id="MF_01209"/>
    </source>
</evidence>
<keyword evidence="5 8" id="KW-0067">ATP-binding</keyword>
<feature type="region of interest" description="CPSase" evidence="8">
    <location>
        <begin position="1"/>
        <end position="197"/>
    </location>
</feature>
<dbReference type="SUPFAM" id="SSF52021">
    <property type="entry name" value="Carbamoyl phosphate synthetase, small subunit N-terminal domain"/>
    <property type="match status" value="1"/>
</dbReference>
<keyword evidence="8" id="KW-0665">Pyrimidine biosynthesis</keyword>
<dbReference type="AlphaFoldDB" id="A0A8J6XXW6"/>
<feature type="binding site" evidence="8">
    <location>
        <position position="59"/>
    </location>
    <ligand>
        <name>L-glutamine</name>
        <dbReference type="ChEBI" id="CHEBI:58359"/>
    </ligand>
</feature>
<dbReference type="GO" id="GO:0004088">
    <property type="term" value="F:carbamoyl-phosphate synthase (glutamine-hydrolyzing) activity"/>
    <property type="evidence" value="ECO:0007669"/>
    <property type="project" value="UniProtKB-UniRule"/>
</dbReference>
<evidence type="ECO:0000256" key="2">
    <source>
        <dbReference type="ARBA" id="ARBA00007800"/>
    </source>
</evidence>
<dbReference type="InterPro" id="IPR002474">
    <property type="entry name" value="CarbamoylP_synth_ssu_N"/>
</dbReference>
<dbReference type="GO" id="GO:0044205">
    <property type="term" value="P:'de novo' UMP biosynthetic process"/>
    <property type="evidence" value="ECO:0007669"/>
    <property type="project" value="UniProtKB-UniRule"/>
</dbReference>
<feature type="binding site" evidence="8">
    <location>
        <position position="253"/>
    </location>
    <ligand>
        <name>L-glutamine</name>
        <dbReference type="ChEBI" id="CHEBI:58359"/>
    </ligand>
</feature>
<sequence>MTGPRDLPRSLTHPRPAHLVLRGGTVFSGWAVGAEVVIEGEVVFNTSMTGYQEMLTDPSYHGQILTLTTSHVGQVGVNPEDAESNRIWARALIVQDLDFEPSSWRSDGGAEAWLSERGLAVGWGFDTRSIVRHVRTAGAVPGILVTDGTAPEELIGRAAEARGTDGIDLAREVACTEAYDWNEGPWASPSHPLERGPDTDRPAVAVVDFGVKRSILRRLVGEGFAVRVVPPGVTVDELCGGRYAGVLLSNGPGDPAAVGGAADLISRLIGEIPILGICMGCQLLGLALGGRTVKLPFGHHGGNHPVRDLSSGRVLVTSQNHNYVVEESSLPREVEVTHINLTDGTLEGLALPRAGVEAVQFHPEASPGPNDSLGLFTRFAERCREAAS</sequence>
<comment type="subunit">
    <text evidence="8">Composed of two chains; the small (or glutamine) chain promotes the hydrolysis of glutamine to ammonia, which is used by the large (or ammonia) chain to synthesize carbamoyl phosphate. Tetramer of heterodimers (alpha,beta)4.</text>
</comment>
<keyword evidence="4 8" id="KW-0547">Nucleotide-binding</keyword>
<evidence type="ECO:0000313" key="10">
    <source>
        <dbReference type="EMBL" id="MBD3871062.1"/>
    </source>
</evidence>
<feature type="binding site" evidence="8">
    <location>
        <position position="279"/>
    </location>
    <ligand>
        <name>L-glutamine</name>
        <dbReference type="ChEBI" id="CHEBI:58359"/>
    </ligand>
</feature>
<evidence type="ECO:0000259" key="9">
    <source>
        <dbReference type="SMART" id="SM01097"/>
    </source>
</evidence>
<dbReference type="GO" id="GO:0006207">
    <property type="term" value="P:'de novo' pyrimidine nucleobase biosynthetic process"/>
    <property type="evidence" value="ECO:0007669"/>
    <property type="project" value="InterPro"/>
</dbReference>
<evidence type="ECO:0000256" key="1">
    <source>
        <dbReference type="ARBA" id="ARBA00005077"/>
    </source>
</evidence>
<feature type="binding site" evidence="8">
    <location>
        <position position="320"/>
    </location>
    <ligand>
        <name>L-glutamine</name>
        <dbReference type="ChEBI" id="CHEBI:58359"/>
    </ligand>
</feature>
<comment type="catalytic activity">
    <reaction evidence="8">
        <text>L-glutamine + H2O = L-glutamate + NH4(+)</text>
        <dbReference type="Rhea" id="RHEA:15889"/>
        <dbReference type="ChEBI" id="CHEBI:15377"/>
        <dbReference type="ChEBI" id="CHEBI:28938"/>
        <dbReference type="ChEBI" id="CHEBI:29985"/>
        <dbReference type="ChEBI" id="CHEBI:58359"/>
    </reaction>
</comment>
<feature type="binding site" evidence="8">
    <location>
        <position position="323"/>
    </location>
    <ligand>
        <name>L-glutamine</name>
        <dbReference type="ChEBI" id="CHEBI:58359"/>
    </ligand>
</feature>
<accession>A0A8J6XXW6</accession>
<evidence type="ECO:0000256" key="7">
    <source>
        <dbReference type="ARBA" id="ARBA00048816"/>
    </source>
</evidence>
<comment type="pathway">
    <text evidence="1 8">Amino-acid biosynthesis; L-arginine biosynthesis; carbamoyl phosphate from bicarbonate: step 1/1.</text>
</comment>
<feature type="binding site" evidence="8">
    <location>
        <position position="282"/>
    </location>
    <ligand>
        <name>L-glutamine</name>
        <dbReference type="ChEBI" id="CHEBI:58359"/>
    </ligand>
</feature>
<dbReference type="InterPro" id="IPR006274">
    <property type="entry name" value="CarbamoylP_synth_ssu"/>
</dbReference>
<keyword evidence="6 8" id="KW-0315">Glutamine amidotransferase</keyword>
<dbReference type="Pfam" id="PF00988">
    <property type="entry name" value="CPSase_sm_chain"/>
    <property type="match status" value="1"/>
</dbReference>
<dbReference type="InterPro" id="IPR029062">
    <property type="entry name" value="Class_I_gatase-like"/>
</dbReference>
<dbReference type="PANTHER" id="PTHR43418">
    <property type="entry name" value="MULTIFUNCTIONAL TRYPTOPHAN BIOSYNTHESIS PROTEIN-RELATED"/>
    <property type="match status" value="1"/>
</dbReference>
<dbReference type="PRINTS" id="PR00099">
    <property type="entry name" value="CPSGATASE"/>
</dbReference>
<dbReference type="EC" id="6.3.5.5" evidence="8"/>
<feature type="active site" description="Nucleophile" evidence="8">
    <location>
        <position position="278"/>
    </location>
</feature>
<dbReference type="Gene3D" id="3.40.50.880">
    <property type="match status" value="1"/>
</dbReference>
<evidence type="ECO:0000256" key="5">
    <source>
        <dbReference type="ARBA" id="ARBA00022840"/>
    </source>
</evidence>
<comment type="pathway">
    <text evidence="8">Pyrimidine metabolism; UMP biosynthesis via de novo pathway; (S)-dihydroorotate from bicarbonate: step 1/3.</text>
</comment>
<name>A0A8J6XXW6_9BACT</name>
<dbReference type="SUPFAM" id="SSF52317">
    <property type="entry name" value="Class I glutamine amidotransferase-like"/>
    <property type="match status" value="1"/>
</dbReference>
<organism evidence="10 11">
    <name type="scientific">Candidatus Sulfomarinibacter kjeldsenii</name>
    <dbReference type="NCBI Taxonomy" id="2885994"/>
    <lineage>
        <taxon>Bacteria</taxon>
        <taxon>Pseudomonadati</taxon>
        <taxon>Acidobacteriota</taxon>
        <taxon>Thermoanaerobaculia</taxon>
        <taxon>Thermoanaerobaculales</taxon>
        <taxon>Candidatus Sulfomarinibacteraceae</taxon>
        <taxon>Candidatus Sulfomarinibacter</taxon>
    </lineage>
</organism>
<dbReference type="InterPro" id="IPR017926">
    <property type="entry name" value="GATASE"/>
</dbReference>
<dbReference type="PRINTS" id="PR00096">
    <property type="entry name" value="GATASE"/>
</dbReference>
<dbReference type="HAMAP" id="MF_01209">
    <property type="entry name" value="CPSase_S_chain"/>
    <property type="match status" value="1"/>
</dbReference>
<dbReference type="PANTHER" id="PTHR43418:SF7">
    <property type="entry name" value="CARBAMOYL-PHOSPHATE SYNTHASE SMALL CHAIN"/>
    <property type="match status" value="1"/>
</dbReference>
<dbReference type="InterPro" id="IPR036480">
    <property type="entry name" value="CarbP_synth_ssu_N_sf"/>
</dbReference>
<keyword evidence="3 8" id="KW-0436">Ligase</keyword>
<evidence type="ECO:0000256" key="4">
    <source>
        <dbReference type="ARBA" id="ARBA00022741"/>
    </source>
</evidence>
<dbReference type="GO" id="GO:0006526">
    <property type="term" value="P:L-arginine biosynthetic process"/>
    <property type="evidence" value="ECO:0007669"/>
    <property type="project" value="UniProtKB-UniRule"/>
</dbReference>
<evidence type="ECO:0000313" key="11">
    <source>
        <dbReference type="Proteomes" id="UP000598633"/>
    </source>
</evidence>
<protein>
    <recommendedName>
        <fullName evidence="8">Carbamoyl phosphate synthase small chain</fullName>
        <ecNumber evidence="8">6.3.5.5</ecNumber>
    </recommendedName>
    <alternativeName>
        <fullName evidence="8">Carbamoyl phosphate synthetase glutamine chain</fullName>
    </alternativeName>
</protein>
<evidence type="ECO:0000256" key="3">
    <source>
        <dbReference type="ARBA" id="ARBA00022598"/>
    </source>
</evidence>
<dbReference type="NCBIfam" id="NF009475">
    <property type="entry name" value="PRK12838.1"/>
    <property type="match status" value="1"/>
</dbReference>
<comment type="similarity">
    <text evidence="2 8">Belongs to the CarA family.</text>
</comment>
<keyword evidence="8" id="KW-0055">Arginine biosynthesis</keyword>
<comment type="caution">
    <text evidence="8">Lacks conserved residue(s) required for the propagation of feature annotation.</text>
</comment>
<evidence type="ECO:0000256" key="6">
    <source>
        <dbReference type="ARBA" id="ARBA00022962"/>
    </source>
</evidence>
<dbReference type="PROSITE" id="PS51273">
    <property type="entry name" value="GATASE_TYPE_1"/>
    <property type="match status" value="1"/>
</dbReference>
<dbReference type="GO" id="GO:0006541">
    <property type="term" value="P:glutamine metabolic process"/>
    <property type="evidence" value="ECO:0007669"/>
    <property type="project" value="InterPro"/>
</dbReference>
<dbReference type="EMBL" id="JACXWA010000112">
    <property type="protein sequence ID" value="MBD3871062.1"/>
    <property type="molecule type" value="Genomic_DNA"/>
</dbReference>
<reference evidence="10 11" key="1">
    <citation type="submission" date="2020-08" db="EMBL/GenBank/DDBJ databases">
        <title>Acidobacteriota in marine sediments use diverse sulfur dissimilation pathways.</title>
        <authorList>
            <person name="Wasmund K."/>
        </authorList>
    </citation>
    <scope>NUCLEOTIDE SEQUENCE [LARGE SCALE GENOMIC DNA]</scope>
    <source>
        <strain evidence="10">MAG AM3-A</strain>
    </source>
</reference>
<dbReference type="InterPro" id="IPR035686">
    <property type="entry name" value="CPSase_GATase1"/>
</dbReference>